<dbReference type="Pfam" id="PF13968">
    <property type="entry name" value="DUF4220"/>
    <property type="match status" value="1"/>
</dbReference>
<proteinExistence type="predicted"/>
<evidence type="ECO:0000259" key="2">
    <source>
        <dbReference type="Pfam" id="PF13968"/>
    </source>
</evidence>
<comment type="caution">
    <text evidence="3">The sequence shown here is derived from an EMBL/GenBank/DDBJ whole genome shotgun (WGS) entry which is preliminary data.</text>
</comment>
<feature type="transmembrane region" description="Helical" evidence="1">
    <location>
        <begin position="300"/>
        <end position="320"/>
    </location>
</feature>
<accession>A0ABD3IVY1</accession>
<feature type="transmembrane region" description="Helical" evidence="1">
    <location>
        <begin position="88"/>
        <end position="108"/>
    </location>
</feature>
<protein>
    <recommendedName>
        <fullName evidence="2">DUF4220 domain-containing protein</fullName>
    </recommendedName>
</protein>
<keyword evidence="1" id="KW-1133">Transmembrane helix</keyword>
<dbReference type="Pfam" id="PF04578">
    <property type="entry name" value="DUF594"/>
    <property type="match status" value="1"/>
</dbReference>
<dbReference type="InterPro" id="IPR025315">
    <property type="entry name" value="DUF4220"/>
</dbReference>
<dbReference type="PANTHER" id="PTHR31325">
    <property type="entry name" value="OS01G0798800 PROTEIN-RELATED"/>
    <property type="match status" value="1"/>
</dbReference>
<dbReference type="EMBL" id="JBJKBG010000010">
    <property type="protein sequence ID" value="KAL3719090.1"/>
    <property type="molecule type" value="Genomic_DNA"/>
</dbReference>
<feature type="domain" description="DUF4220" evidence="2">
    <location>
        <begin position="50"/>
        <end position="411"/>
    </location>
</feature>
<keyword evidence="1" id="KW-0472">Membrane</keyword>
<dbReference type="AlphaFoldDB" id="A0ABD3IVY1"/>
<evidence type="ECO:0000313" key="3">
    <source>
        <dbReference type="EMBL" id="KAL3719090.1"/>
    </source>
</evidence>
<name>A0ABD3IVY1_EUCGL</name>
<dbReference type="InterPro" id="IPR007658">
    <property type="entry name" value="DUF594"/>
</dbReference>
<feature type="transmembrane region" description="Helical" evidence="1">
    <location>
        <begin position="48"/>
        <end position="68"/>
    </location>
</feature>
<keyword evidence="4" id="KW-1185">Reference proteome</keyword>
<keyword evidence="1" id="KW-0812">Transmembrane</keyword>
<organism evidence="3 4">
    <name type="scientific">Eucalyptus globulus</name>
    <name type="common">Tasmanian blue gum</name>
    <dbReference type="NCBI Taxonomy" id="34317"/>
    <lineage>
        <taxon>Eukaryota</taxon>
        <taxon>Viridiplantae</taxon>
        <taxon>Streptophyta</taxon>
        <taxon>Embryophyta</taxon>
        <taxon>Tracheophyta</taxon>
        <taxon>Spermatophyta</taxon>
        <taxon>Magnoliopsida</taxon>
        <taxon>eudicotyledons</taxon>
        <taxon>Gunneridae</taxon>
        <taxon>Pentapetalae</taxon>
        <taxon>rosids</taxon>
        <taxon>malvids</taxon>
        <taxon>Myrtales</taxon>
        <taxon>Myrtaceae</taxon>
        <taxon>Myrtoideae</taxon>
        <taxon>Eucalypteae</taxon>
        <taxon>Eucalyptus</taxon>
    </lineage>
</organism>
<dbReference type="Proteomes" id="UP001634007">
    <property type="component" value="Unassembled WGS sequence"/>
</dbReference>
<reference evidence="3 4" key="1">
    <citation type="submission" date="2024-11" db="EMBL/GenBank/DDBJ databases">
        <title>Chromosome-level genome assembly of Eucalyptus globulus Labill. provides insights into its genome evolution.</title>
        <authorList>
            <person name="Li X."/>
        </authorList>
    </citation>
    <scope>NUCLEOTIDE SEQUENCE [LARGE SCALE GENOMIC DNA]</scope>
    <source>
        <strain evidence="3">CL2024</strain>
        <tissue evidence="3">Fresh tender leaves</tissue>
    </source>
</reference>
<feature type="transmembrane region" description="Helical" evidence="1">
    <location>
        <begin position="332"/>
        <end position="361"/>
    </location>
</feature>
<evidence type="ECO:0000313" key="4">
    <source>
        <dbReference type="Proteomes" id="UP001634007"/>
    </source>
</evidence>
<sequence>MKILAEAKNLWMKLNLRGAILMSLSLQVFLIFFAPIRKRCSNKWIVRFTWSAYLLADLVANYALGLMTKAQFTDGTSESKADAYGDLMAFWAPFLLLHLGGPDTITAFALEDNELWLRHLFNLLFQLGAAGYVFYQSLPRNKLIVPTILMFIGGTTKYIERTRALYLASFSKFRNSLFTSLDAGPNYAKLMEEYTAKNKANIPVSIEVMLEPNLEPLDPEKEHITTNLEAGEVINAFSFFTTFKGLLVDLIFSFRERNESMKFFRSMTANDAFRVIEAELNFFYDVLYTKAAAVHCRTGYLFRAISIGSINTAFALFHILNKRGFHESDIQITYALLLGAVGLEFVALSMLICSDWTIALLERSEKHGRRSSIGSTFIIFLLKFKSDCSRFALHILHGRWSESISQRNLIDSRLRRWPKWIEKLLDLIPLGEFLEDLREFLEDLKTGRVEPFNHKLGELIFNKLKWKSMDAYDPERIKEMCASRGKWTLDKSKALGDCENLLLRTLDVDYGESLLTWHIATELCYSSTNGSTYYHRETSMVLSDYMLHLMIKLPNMMSAEVGIWQIRFRDTCAEMDKLISEIFFDGGKTNITKKDVCAHLLSVPTDVEPAIVKGNRVKSVLFDACILAKNLQTIPDKDMWEIMSGVWVELLTYAAIHCRPHVHAQQLSKGGELVTLVWLLTVHLGLSELFQPIEDPKARLIVNK</sequence>
<evidence type="ECO:0000256" key="1">
    <source>
        <dbReference type="SAM" id="Phobius"/>
    </source>
</evidence>
<feature type="transmembrane region" description="Helical" evidence="1">
    <location>
        <begin position="16"/>
        <end position="36"/>
    </location>
</feature>
<gene>
    <name evidence="3" type="ORF">ACJRO7_004093</name>
</gene>